<feature type="compositionally biased region" description="Polar residues" evidence="2">
    <location>
        <begin position="389"/>
        <end position="398"/>
    </location>
</feature>
<evidence type="ECO:0000259" key="3">
    <source>
        <dbReference type="PROSITE" id="PS50217"/>
    </source>
</evidence>
<reference evidence="4 5" key="1">
    <citation type="journal article" date="2018" name="MBio">
        <title>Comparative Genomics Reveals the Core Gene Toolbox for the Fungus-Insect Symbiosis.</title>
        <authorList>
            <person name="Wang Y."/>
            <person name="Stata M."/>
            <person name="Wang W."/>
            <person name="Stajich J.E."/>
            <person name="White M.M."/>
            <person name="Moncalvo J.M."/>
        </authorList>
    </citation>
    <scope>NUCLEOTIDE SEQUENCE [LARGE SCALE GENOMIC DNA]</scope>
    <source>
        <strain evidence="4 5">SC-DP-2</strain>
    </source>
</reference>
<dbReference type="InterPro" id="IPR004827">
    <property type="entry name" value="bZIP"/>
</dbReference>
<feature type="region of interest" description="Disordered" evidence="2">
    <location>
        <begin position="335"/>
        <end position="398"/>
    </location>
</feature>
<evidence type="ECO:0000313" key="4">
    <source>
        <dbReference type="EMBL" id="PVV02588.1"/>
    </source>
</evidence>
<proteinExistence type="predicted"/>
<dbReference type="OrthoDB" id="674948at2759"/>
<sequence>MNTQSNSPTPDMANAIIKKHKGAQSINESSAGLNPLLSGYPSSAASLANSTIDPICFLNVNPDFDLSTFNLSLFSTDSYSEKPQKSINPAHLSTNTSFVQDQSLPFDTTIYNLQNLSKHLTDVSKSPICSTDSTISGSGSPFINLSNSSVTNSSSFNNSPHTQTLLYQQSPTKGNFIGNEIELFLSSSKLQSADTSNIFSPNISGKYEIENQSSYFGYPSSIPTESNIDSFLNQFIDVDAIQENIPEGDLSLINQSSLSDSVQLNQISNYLPNFQPAITNSDNSETLTGNANLVTLSRSASKNISQVQPDLYVKLKEADAKQSLFSSSTLRAIKPRNPNVNAQADLSSMPGASNESPVSEKQPNKSPAKTATKRGISSTENVTKKIKSEATSSNLVSTSTLEKEDSSFKLPLSLVGKKSTTNVALSQPGSNLGSFDANTPIAPRIIPANTENNQKIIKPNDSVSLNQISKNPALLSLPPQNTPLNTGLANPRPSISTPVRNPPTGSKYIANLSEIAAKKQAKLAKNRASATRSRNRRREHLLFLEKKVVELESENSDLKSQIAGTKQLLEQVQEQIKGIFIGVKDQKAEISVSESNSTNSKSNSFSKSFDMNLQGKHKNELSIVKHKDLGSKRALNNSSGFFDSHHARPHIMNSVLMAVLFSFTLFCFPNQIEKNIPSVGHASECSGLNYFKDHTQNSNLLTFPKFENYMDEKSSEDSITLSNYQSASPDIIKVVYQILLFLSSRLSSGAEISQEFLRTWSIPLHTLQSSLQQYPSLFKELGTSIEDNLKTPETENIENSDSNATEVSNSSTSSGLSDSSYPKDTPLSTDSSIEISVKNNYSNIKHLSFPLEPSSPNTVIEGNLEDSIDDALMD</sequence>
<gene>
    <name evidence="4" type="ORF">BB560_002954</name>
</gene>
<protein>
    <recommendedName>
        <fullName evidence="3">BZIP domain-containing protein</fullName>
    </recommendedName>
</protein>
<dbReference type="CDD" id="cd14812">
    <property type="entry name" value="bZIP_u3"/>
    <property type="match status" value="1"/>
</dbReference>
<dbReference type="PROSITE" id="PS00036">
    <property type="entry name" value="BZIP_BASIC"/>
    <property type="match status" value="1"/>
</dbReference>
<evidence type="ECO:0000256" key="1">
    <source>
        <dbReference type="SAM" id="Coils"/>
    </source>
</evidence>
<feature type="region of interest" description="Disordered" evidence="2">
    <location>
        <begin position="852"/>
        <end position="874"/>
    </location>
</feature>
<evidence type="ECO:0000313" key="5">
    <source>
        <dbReference type="Proteomes" id="UP000245609"/>
    </source>
</evidence>
<feature type="coiled-coil region" evidence="1">
    <location>
        <begin position="541"/>
        <end position="575"/>
    </location>
</feature>
<dbReference type="GO" id="GO:0003700">
    <property type="term" value="F:DNA-binding transcription factor activity"/>
    <property type="evidence" value="ECO:0007669"/>
    <property type="project" value="InterPro"/>
</dbReference>
<dbReference type="Gene3D" id="1.20.5.170">
    <property type="match status" value="1"/>
</dbReference>
<dbReference type="Pfam" id="PF00170">
    <property type="entry name" value="bZIP_1"/>
    <property type="match status" value="1"/>
</dbReference>
<dbReference type="PROSITE" id="PS50217">
    <property type="entry name" value="BZIP"/>
    <property type="match status" value="1"/>
</dbReference>
<dbReference type="InterPro" id="IPR046347">
    <property type="entry name" value="bZIP_sf"/>
</dbReference>
<accession>A0A2T9ZDB1</accession>
<dbReference type="EMBL" id="MBFS01000399">
    <property type="protein sequence ID" value="PVV02588.1"/>
    <property type="molecule type" value="Genomic_DNA"/>
</dbReference>
<feature type="compositionally biased region" description="Polar residues" evidence="2">
    <location>
        <begin position="797"/>
        <end position="807"/>
    </location>
</feature>
<dbReference type="AlphaFoldDB" id="A0A2T9ZDB1"/>
<evidence type="ECO:0000256" key="2">
    <source>
        <dbReference type="SAM" id="MobiDB-lite"/>
    </source>
</evidence>
<dbReference type="STRING" id="133381.A0A2T9ZDB1"/>
<feature type="region of interest" description="Disordered" evidence="2">
    <location>
        <begin position="789"/>
        <end position="829"/>
    </location>
</feature>
<feature type="compositionally biased region" description="Low complexity" evidence="2">
    <location>
        <begin position="808"/>
        <end position="820"/>
    </location>
</feature>
<dbReference type="SUPFAM" id="SSF57959">
    <property type="entry name" value="Leucine zipper domain"/>
    <property type="match status" value="1"/>
</dbReference>
<keyword evidence="1" id="KW-0175">Coiled coil</keyword>
<name>A0A2T9ZDB1_9FUNG</name>
<feature type="compositionally biased region" description="Polar residues" evidence="2">
    <location>
        <begin position="338"/>
        <end position="381"/>
    </location>
</feature>
<organism evidence="4 5">
    <name type="scientific">Smittium megazygosporum</name>
    <dbReference type="NCBI Taxonomy" id="133381"/>
    <lineage>
        <taxon>Eukaryota</taxon>
        <taxon>Fungi</taxon>
        <taxon>Fungi incertae sedis</taxon>
        <taxon>Zoopagomycota</taxon>
        <taxon>Kickxellomycotina</taxon>
        <taxon>Harpellomycetes</taxon>
        <taxon>Harpellales</taxon>
        <taxon>Legeriomycetaceae</taxon>
        <taxon>Smittium</taxon>
    </lineage>
</organism>
<dbReference type="Proteomes" id="UP000245609">
    <property type="component" value="Unassembled WGS sequence"/>
</dbReference>
<feature type="compositionally biased region" description="Acidic residues" evidence="2">
    <location>
        <begin position="863"/>
        <end position="874"/>
    </location>
</feature>
<comment type="caution">
    <text evidence="4">The sequence shown here is derived from an EMBL/GenBank/DDBJ whole genome shotgun (WGS) entry which is preliminary data.</text>
</comment>
<dbReference type="SMART" id="SM00338">
    <property type="entry name" value="BRLZ"/>
    <property type="match status" value="1"/>
</dbReference>
<feature type="domain" description="BZIP" evidence="3">
    <location>
        <begin position="516"/>
        <end position="579"/>
    </location>
</feature>
<keyword evidence="5" id="KW-1185">Reference proteome</keyword>